<name>A0A364MZH3_STELY</name>
<organism evidence="1 2">
    <name type="scientific">Stemphylium lycopersici</name>
    <name type="common">Tomato gray leaf spot disease fungus</name>
    <name type="synonym">Thyrospora lycopersici</name>
    <dbReference type="NCBI Taxonomy" id="183478"/>
    <lineage>
        <taxon>Eukaryota</taxon>
        <taxon>Fungi</taxon>
        <taxon>Dikarya</taxon>
        <taxon>Ascomycota</taxon>
        <taxon>Pezizomycotina</taxon>
        <taxon>Dothideomycetes</taxon>
        <taxon>Pleosporomycetidae</taxon>
        <taxon>Pleosporales</taxon>
        <taxon>Pleosporineae</taxon>
        <taxon>Pleosporaceae</taxon>
        <taxon>Stemphylium</taxon>
    </lineage>
</organism>
<reference evidence="2" key="1">
    <citation type="submission" date="2018-05" db="EMBL/GenBank/DDBJ databases">
        <title>Draft genome sequence of Stemphylium lycopersici strain CIDEFI 213.</title>
        <authorList>
            <person name="Medina R."/>
            <person name="Franco M.E.E."/>
            <person name="Lucentini C.G."/>
            <person name="Saparrat M.C.N."/>
            <person name="Balatti P.A."/>
        </authorList>
    </citation>
    <scope>NUCLEOTIDE SEQUENCE [LARGE SCALE GENOMIC DNA]</scope>
    <source>
        <strain evidence="2">CIDEFI 213</strain>
    </source>
</reference>
<dbReference type="AlphaFoldDB" id="A0A364MZH3"/>
<comment type="caution">
    <text evidence="1">The sequence shown here is derived from an EMBL/GenBank/DDBJ whole genome shotgun (WGS) entry which is preliminary data.</text>
</comment>
<proteinExistence type="predicted"/>
<sequence>MIVVEDPAALYKRLQAQWAKTEADGDELRDRIELREGLQPCARSWKTIRDAKLGDAFGVHESDFDEFRFIDDPVIPHAKKVFELVEMMKKNTVVDGADLDGVFEVATFLKPGATKEQIAALEKRLSTTFQESEEAVLLGNRLLGDYKDFLRASNRIGEVRPVIERFEKAFADANDTKRRVYERAVLDIYGVIEHLRALQWLVIEFQHSVSEGNRVL</sequence>
<protein>
    <submittedName>
        <fullName evidence="1">Uncharacterized protein</fullName>
    </submittedName>
</protein>
<evidence type="ECO:0000313" key="1">
    <source>
        <dbReference type="EMBL" id="RAR07796.1"/>
    </source>
</evidence>
<keyword evidence="2" id="KW-1185">Reference proteome</keyword>
<accession>A0A364MZH3</accession>
<dbReference type="Proteomes" id="UP000249619">
    <property type="component" value="Unassembled WGS sequence"/>
</dbReference>
<evidence type="ECO:0000313" key="2">
    <source>
        <dbReference type="Proteomes" id="UP000249619"/>
    </source>
</evidence>
<gene>
    <name evidence="1" type="ORF">DDE83_006285</name>
</gene>
<dbReference type="EMBL" id="QGDH01000095">
    <property type="protein sequence ID" value="RAR07796.1"/>
    <property type="molecule type" value="Genomic_DNA"/>
</dbReference>